<feature type="signal peptide" evidence="4">
    <location>
        <begin position="1"/>
        <end position="23"/>
    </location>
</feature>
<feature type="region of interest" description="Disordered" evidence="3">
    <location>
        <begin position="1142"/>
        <end position="1259"/>
    </location>
</feature>
<feature type="domain" description="Apple" evidence="5">
    <location>
        <begin position="630"/>
        <end position="721"/>
    </location>
</feature>
<accession>A0A2K1QKQ3</accession>
<feature type="compositionally biased region" description="Low complexity" evidence="3">
    <location>
        <begin position="1586"/>
        <end position="1680"/>
    </location>
</feature>
<dbReference type="GO" id="GO:0005634">
    <property type="term" value="C:nucleus"/>
    <property type="evidence" value="ECO:0007669"/>
    <property type="project" value="TreeGrafter"/>
</dbReference>
<dbReference type="GO" id="GO:0000723">
    <property type="term" value="P:telomere maintenance"/>
    <property type="evidence" value="ECO:0007669"/>
    <property type="project" value="TreeGrafter"/>
</dbReference>
<feature type="compositionally biased region" description="Low complexity" evidence="3">
    <location>
        <begin position="832"/>
        <end position="845"/>
    </location>
</feature>
<feature type="region of interest" description="Disordered" evidence="3">
    <location>
        <begin position="78"/>
        <end position="491"/>
    </location>
</feature>
<feature type="compositionally biased region" description="Low complexity" evidence="3">
    <location>
        <begin position="323"/>
        <end position="343"/>
    </location>
</feature>
<sequence length="1827" mass="187791">MVPSVRGCALLALVGLTALEVSAAPNPRYRHVKRHSSGKSQHSTGTYDPDMYYTTQWVRTITRTKTLMRHNGTTVVTETSISSGSVSPTDLPTSSGTHVTSVHVRSSKKSKKRSSSSTAKSGSAGGNKPSTFQITKGGSSISSTKPPQSSQTGPIKSSTSSKSLSTASEPIMGSTASTSKESSSATSNPSRKSSGGSGTPRSSSAIASGQSPSKPVVQVPSHTVSSQSKSSGVSSASLSKASSSDGQSKSATKDSISKTSSTAKSPGGGVSTGKWSSKVSVTDTTSTETRSPVKSSTNGGSSKSSTKASSSRTTISEGQTDRTSSISIRGTSSGSVRSSSTTSLFDTPSRPVVQPGSSRPVQSSAPTIGQTSTPGSRAGGILSTTISDSSPKPSPITEGSSLSFAGKPSPPAFLPGSTSAETTSAGMSDTTSLSTASSASMSTYTVMSSSLSKTGPPSASSSGSGGSPQRSSVSSGSSYSKSGNHRTSKTPIVVSPVISTSALAAPSFSPKSVSCPTDDGSIYEATNGRDYVVECGIDHAGGNIGMAYVGSFQECLERCAINAQCVSVALSGVACYLKGNVGAVNQNSVWGAKEVGAVEASSIQNKPTTSPASSTAQPSSTSSTGGMRSCNTIANSGPMYTDAASGRTYTVACGSDIAGQGDFAAKYSQSFEGCFAYCASETSCTAFAYFGGICYLKSLKGQDLNINTPSGADIAYMGNAASSTPTSTPGSSCRSLPAEYQSATDRKYKVRCGYDELGFSDIGNTVSKTFSACFGLCDKFDKCVGFAYAAQICYFKGAIGHIKENYNVDLAYLNDITPGEQTSSKSRKPSKTRSPTASASAGPSSCAALQLGKSPVYQKDDGPKYQLYCSVDLYGGDYDTAYSPTYEGCLDICTKAEPCIAFAYRKDSQLCYLKDEVNEGREHRGVDSASIVGLKPNIKPASSMGKSSTMFSTTVDSGSTSLASSGRFESSTGASSTGAWSTGASSTGLASSSSSSTGTSSKENDPSGLPSSSSSMTSSSLSSSSSSITNSGSVTTGGSMAAGSPPTSIRTSSPATSTASPEARGCSDLGPTYKNGSGPEYNVLCNTDYSDGDYRTARSDTFEGCFALCTADPECLAFSYHESSDVCYLKNKILETYGHAKVNSGSVKGGKKPSSSSELSSASESTSRSAQVTSFYTTPPSSTVIDGSTSSESSNQASISTTSSSRVSSPSTSASAGSSSGSTGQEYPSSMASSPSSTTSSDLSTSRSAGNGASSRSVSTIEGVSITSAQSYTMSSIVSLSASSGSVSLTSSSSAGQATAGTQNPSSSSITSVESSEASSSSASQSSGSGSSSSGTLSAQQPSISMTSSSLISLKTSSSTTTTKADETSSSTTSSIQPGGTKVDTPSSCQRLRAKDNPYDDPNDDSEVEYKLRCDSSIAGTIYYSIIQLETFEQCLKACTIDFRCNAFTWGGMEATSCMLYDGLTFDTAPSDTDDSGFVVGEREPETSTTQGPSTTISSGVPITVSPSSANFGLTSSSGSSEPSSMSNESASSPKTTNASSMSSTVTTSHSSIDVSSSSPTTQSSVQPSAQSSTNQSHTKSVEGNSPISTSTSSGTRSTSTSSPSSSVSRPGSVSGVSSSKYISQTSSSASASPEGTRTSSGKSTLSKKTTSSGRTSSLASSSTKATSSRMSTGQSSTSTDVGMSSNQPTSGLLLVLETIVIYWIILWQPFIVLEKFIKISDRSRAIWKYYIWFFKSVRWIVAFKHAEYIRFHSSWNIDCLEYWQRYPIVKDLNYYDYLFTTRSFCGRQLRHSRQHVFGHSVLSVCNPICRNLRGSRLGRRWSIPEG</sequence>
<comment type="caution">
    <text evidence="6">The sequence shown here is derived from an EMBL/GenBank/DDBJ whole genome shotgun (WGS) entry which is preliminary data.</text>
</comment>
<feature type="compositionally biased region" description="Low complexity" evidence="3">
    <location>
        <begin position="970"/>
        <end position="1061"/>
    </location>
</feature>
<protein>
    <recommendedName>
        <fullName evidence="5">Apple domain-containing protein</fullName>
    </recommendedName>
</protein>
<evidence type="ECO:0000259" key="5">
    <source>
        <dbReference type="PROSITE" id="PS50948"/>
    </source>
</evidence>
<keyword evidence="2" id="KW-1015">Disulfide bond</keyword>
<dbReference type="InParanoid" id="A0A2K1QKQ3"/>
<feature type="domain" description="Apple" evidence="5">
    <location>
        <begin position="1414"/>
        <end position="1485"/>
    </location>
</feature>
<feature type="region of interest" description="Disordered" evidence="3">
    <location>
        <begin position="955"/>
        <end position="1073"/>
    </location>
</feature>
<feature type="compositionally biased region" description="Low complexity" evidence="3">
    <location>
        <begin position="1152"/>
        <end position="1169"/>
    </location>
</feature>
<feature type="compositionally biased region" description="Polar residues" evidence="3">
    <location>
        <begin position="1170"/>
        <end position="1186"/>
    </location>
</feature>
<dbReference type="InterPro" id="IPR003609">
    <property type="entry name" value="Pan_app"/>
</dbReference>
<evidence type="ECO:0000313" key="7">
    <source>
        <dbReference type="Proteomes" id="UP000243797"/>
    </source>
</evidence>
<feature type="compositionally biased region" description="Polar residues" evidence="3">
    <location>
        <begin position="1575"/>
        <end position="1584"/>
    </location>
</feature>
<feature type="compositionally biased region" description="Basic residues" evidence="3">
    <location>
        <begin position="105"/>
        <end position="114"/>
    </location>
</feature>
<evidence type="ECO:0000313" key="6">
    <source>
        <dbReference type="EMBL" id="PNS15531.1"/>
    </source>
</evidence>
<feature type="domain" description="Apple" evidence="5">
    <location>
        <begin position="1066"/>
        <end position="1154"/>
    </location>
</feature>
<dbReference type="InterPro" id="IPR000177">
    <property type="entry name" value="Apple"/>
</dbReference>
<organism evidence="6 7">
    <name type="scientific">Sphaceloma murrayae</name>
    <dbReference type="NCBI Taxonomy" id="2082308"/>
    <lineage>
        <taxon>Eukaryota</taxon>
        <taxon>Fungi</taxon>
        <taxon>Dikarya</taxon>
        <taxon>Ascomycota</taxon>
        <taxon>Pezizomycotina</taxon>
        <taxon>Dothideomycetes</taxon>
        <taxon>Dothideomycetidae</taxon>
        <taxon>Myriangiales</taxon>
        <taxon>Elsinoaceae</taxon>
        <taxon>Sphaceloma</taxon>
    </lineage>
</organism>
<dbReference type="Pfam" id="PF14295">
    <property type="entry name" value="PAN_4"/>
    <property type="match status" value="4"/>
</dbReference>
<dbReference type="OrthoDB" id="3944445at2759"/>
<feature type="region of interest" description="Disordered" evidence="3">
    <location>
        <begin position="1358"/>
        <end position="1406"/>
    </location>
</feature>
<dbReference type="Proteomes" id="UP000243797">
    <property type="component" value="Unassembled WGS sequence"/>
</dbReference>
<feature type="compositionally biased region" description="Low complexity" evidence="3">
    <location>
        <begin position="93"/>
        <end position="104"/>
    </location>
</feature>
<dbReference type="GO" id="GO:0006508">
    <property type="term" value="P:proteolysis"/>
    <property type="evidence" value="ECO:0007669"/>
    <property type="project" value="InterPro"/>
</dbReference>
<dbReference type="SMART" id="SM00473">
    <property type="entry name" value="PAN_AP"/>
    <property type="match status" value="4"/>
</dbReference>
<feature type="compositionally biased region" description="Polar residues" evidence="3">
    <location>
        <begin position="78"/>
        <end position="92"/>
    </location>
</feature>
<gene>
    <name evidence="6" type="ORF">CAC42_790</name>
</gene>
<feature type="compositionally biased region" description="Polar residues" evidence="3">
    <location>
        <begin position="416"/>
        <end position="427"/>
    </location>
</feature>
<name>A0A2K1QKQ3_9PEZI</name>
<dbReference type="GO" id="GO:0005576">
    <property type="term" value="C:extracellular region"/>
    <property type="evidence" value="ECO:0007669"/>
    <property type="project" value="InterPro"/>
</dbReference>
<feature type="region of interest" description="Disordered" evidence="3">
    <location>
        <begin position="602"/>
        <end position="627"/>
    </location>
</feature>
<dbReference type="PROSITE" id="PS50948">
    <property type="entry name" value="PAN"/>
    <property type="match status" value="3"/>
</dbReference>
<feature type="region of interest" description="Disordered" evidence="3">
    <location>
        <begin position="1286"/>
        <end position="1343"/>
    </location>
</feature>
<dbReference type="STRING" id="2082308.A0A2K1QKQ3"/>
<dbReference type="Gene3D" id="3.50.4.10">
    <property type="entry name" value="Hepatocyte Growth Factor"/>
    <property type="match status" value="4"/>
</dbReference>
<evidence type="ECO:0000256" key="2">
    <source>
        <dbReference type="ARBA" id="ARBA00023157"/>
    </source>
</evidence>
<feature type="region of interest" description="Disordered" evidence="3">
    <location>
        <begin position="820"/>
        <end position="845"/>
    </location>
</feature>
<keyword evidence="4" id="KW-0732">Signal</keyword>
<feature type="compositionally biased region" description="Low complexity" evidence="3">
    <location>
        <begin position="1358"/>
        <end position="1375"/>
    </location>
</feature>
<feature type="compositionally biased region" description="Low complexity" evidence="3">
    <location>
        <begin position="607"/>
        <end position="624"/>
    </location>
</feature>
<reference evidence="6 7" key="1">
    <citation type="submission" date="2017-06" db="EMBL/GenBank/DDBJ databases">
        <title>Draft genome sequence of a variant of Elsinoe murrayae.</title>
        <authorList>
            <person name="Cheng Q."/>
        </authorList>
    </citation>
    <scope>NUCLEOTIDE SEQUENCE [LARGE SCALE GENOMIC DNA]</scope>
    <source>
        <strain evidence="6 7">CQ-2017a</strain>
    </source>
</reference>
<dbReference type="EMBL" id="NKHZ01000070">
    <property type="protein sequence ID" value="PNS15531.1"/>
    <property type="molecule type" value="Genomic_DNA"/>
</dbReference>
<dbReference type="Pfam" id="PF00024">
    <property type="entry name" value="PAN_1"/>
    <property type="match status" value="1"/>
</dbReference>
<feature type="chain" id="PRO_5014390907" description="Apple domain-containing protein" evidence="4">
    <location>
        <begin position="24"/>
        <end position="1827"/>
    </location>
</feature>
<evidence type="ECO:0000256" key="1">
    <source>
        <dbReference type="ARBA" id="ARBA00022737"/>
    </source>
</evidence>
<feature type="compositionally biased region" description="Low complexity" evidence="3">
    <location>
        <begin position="139"/>
        <end position="213"/>
    </location>
</feature>
<keyword evidence="7" id="KW-1185">Reference proteome</keyword>
<feature type="compositionally biased region" description="Low complexity" evidence="3">
    <location>
        <begin position="1187"/>
        <end position="1259"/>
    </location>
</feature>
<feature type="compositionally biased region" description="Polar residues" evidence="3">
    <location>
        <begin position="128"/>
        <end position="138"/>
    </location>
</feature>
<proteinExistence type="predicted"/>
<dbReference type="CDD" id="cd01100">
    <property type="entry name" value="APPLE_Factor_XI_like"/>
    <property type="match status" value="1"/>
</dbReference>
<feature type="compositionally biased region" description="Low complexity" evidence="3">
    <location>
        <begin position="428"/>
        <end position="482"/>
    </location>
</feature>
<feature type="compositionally biased region" description="Polar residues" evidence="3">
    <location>
        <begin position="355"/>
        <end position="375"/>
    </location>
</feature>
<evidence type="ECO:0000256" key="4">
    <source>
        <dbReference type="SAM" id="SignalP"/>
    </source>
</evidence>
<feature type="region of interest" description="Disordered" evidence="3">
    <location>
        <begin position="1473"/>
        <end position="1687"/>
    </location>
</feature>
<feature type="compositionally biased region" description="Low complexity" evidence="3">
    <location>
        <begin position="224"/>
        <end position="250"/>
    </location>
</feature>
<feature type="compositionally biased region" description="Polar residues" evidence="3">
    <location>
        <begin position="955"/>
        <end position="969"/>
    </location>
</feature>
<feature type="compositionally biased region" description="Low complexity" evidence="3">
    <location>
        <begin position="1508"/>
        <end position="1574"/>
    </location>
</feature>
<dbReference type="PANTHER" id="PTHR22928:SF3">
    <property type="entry name" value="TELOMERE-ASSOCIATED PROTEIN RIF1"/>
    <property type="match status" value="1"/>
</dbReference>
<dbReference type="SMART" id="SM00223">
    <property type="entry name" value="APPLE"/>
    <property type="match status" value="2"/>
</dbReference>
<keyword evidence="1" id="KW-0677">Repeat</keyword>
<dbReference type="PANTHER" id="PTHR22928">
    <property type="entry name" value="TELOMERE-ASSOCIATED PROTEIN RIF1"/>
    <property type="match status" value="1"/>
</dbReference>
<evidence type="ECO:0000256" key="3">
    <source>
        <dbReference type="SAM" id="MobiDB-lite"/>
    </source>
</evidence>
<feature type="compositionally biased region" description="Low complexity" evidence="3">
    <location>
        <begin position="276"/>
        <end position="316"/>
    </location>
</feature>
<feature type="compositionally biased region" description="Polar residues" evidence="3">
    <location>
        <begin position="382"/>
        <end position="403"/>
    </location>
</feature>
<feature type="compositionally biased region" description="Polar residues" evidence="3">
    <location>
        <begin position="1487"/>
        <end position="1507"/>
    </location>
</feature>